<feature type="domain" description="HTH gntR-type" evidence="5">
    <location>
        <begin position="27"/>
        <end position="94"/>
    </location>
</feature>
<dbReference type="Pfam" id="PF07729">
    <property type="entry name" value="FCD"/>
    <property type="match status" value="1"/>
</dbReference>
<dbReference type="PROSITE" id="PS50949">
    <property type="entry name" value="HTH_GNTR"/>
    <property type="match status" value="1"/>
</dbReference>
<dbReference type="SUPFAM" id="SSF46785">
    <property type="entry name" value="Winged helix' DNA-binding domain"/>
    <property type="match status" value="1"/>
</dbReference>
<name>A0A1I6TLW9_9RHOB</name>
<dbReference type="GO" id="GO:0003700">
    <property type="term" value="F:DNA-binding transcription factor activity"/>
    <property type="evidence" value="ECO:0007669"/>
    <property type="project" value="InterPro"/>
</dbReference>
<evidence type="ECO:0000313" key="6">
    <source>
        <dbReference type="EMBL" id="SFS90175.1"/>
    </source>
</evidence>
<dbReference type="Pfam" id="PF00392">
    <property type="entry name" value="GntR"/>
    <property type="match status" value="1"/>
</dbReference>
<dbReference type="Gene3D" id="1.10.10.10">
    <property type="entry name" value="Winged helix-like DNA-binding domain superfamily/Winged helix DNA-binding domain"/>
    <property type="match status" value="1"/>
</dbReference>
<evidence type="ECO:0000256" key="3">
    <source>
        <dbReference type="ARBA" id="ARBA00023163"/>
    </source>
</evidence>
<keyword evidence="1" id="KW-0805">Transcription regulation</keyword>
<accession>A0A1I6TLW9</accession>
<keyword evidence="2" id="KW-0238">DNA-binding</keyword>
<evidence type="ECO:0000259" key="5">
    <source>
        <dbReference type="PROSITE" id="PS50949"/>
    </source>
</evidence>
<feature type="region of interest" description="Disordered" evidence="4">
    <location>
        <begin position="1"/>
        <end position="29"/>
    </location>
</feature>
<proteinExistence type="predicted"/>
<dbReference type="EMBL" id="FOZW01000006">
    <property type="protein sequence ID" value="SFS90175.1"/>
    <property type="molecule type" value="Genomic_DNA"/>
</dbReference>
<evidence type="ECO:0000256" key="2">
    <source>
        <dbReference type="ARBA" id="ARBA00023125"/>
    </source>
</evidence>
<dbReference type="AlphaFoldDB" id="A0A1I6TLW9"/>
<evidence type="ECO:0000256" key="4">
    <source>
        <dbReference type="SAM" id="MobiDB-lite"/>
    </source>
</evidence>
<evidence type="ECO:0000313" key="7">
    <source>
        <dbReference type="Proteomes" id="UP000199392"/>
    </source>
</evidence>
<dbReference type="InterPro" id="IPR000524">
    <property type="entry name" value="Tscrpt_reg_HTH_GntR"/>
</dbReference>
<protein>
    <submittedName>
        <fullName evidence="6">Transcriptional regulator, GntR family</fullName>
    </submittedName>
</protein>
<dbReference type="STRING" id="311180.SAMN04488050_106178"/>
<reference evidence="7" key="1">
    <citation type="submission" date="2016-10" db="EMBL/GenBank/DDBJ databases">
        <authorList>
            <person name="Varghese N."/>
            <person name="Submissions S."/>
        </authorList>
    </citation>
    <scope>NUCLEOTIDE SEQUENCE [LARGE SCALE GENOMIC DNA]</scope>
    <source>
        <strain evidence="7">DSM 26894</strain>
    </source>
</reference>
<dbReference type="InterPro" id="IPR036390">
    <property type="entry name" value="WH_DNA-bd_sf"/>
</dbReference>
<keyword evidence="3" id="KW-0804">Transcription</keyword>
<dbReference type="CDD" id="cd07377">
    <property type="entry name" value="WHTH_GntR"/>
    <property type="match status" value="1"/>
</dbReference>
<dbReference type="Gene3D" id="1.20.120.530">
    <property type="entry name" value="GntR ligand-binding domain-like"/>
    <property type="match status" value="1"/>
</dbReference>
<dbReference type="InterPro" id="IPR011711">
    <property type="entry name" value="GntR_C"/>
</dbReference>
<dbReference type="SMART" id="SM00895">
    <property type="entry name" value="FCD"/>
    <property type="match status" value="1"/>
</dbReference>
<dbReference type="PANTHER" id="PTHR43537">
    <property type="entry name" value="TRANSCRIPTIONAL REGULATOR, GNTR FAMILY"/>
    <property type="match status" value="1"/>
</dbReference>
<dbReference type="PANTHER" id="PTHR43537:SF45">
    <property type="entry name" value="GNTR FAMILY REGULATORY PROTEIN"/>
    <property type="match status" value="1"/>
</dbReference>
<dbReference type="SUPFAM" id="SSF48008">
    <property type="entry name" value="GntR ligand-binding domain-like"/>
    <property type="match status" value="1"/>
</dbReference>
<organism evidence="6 7">
    <name type="scientific">Alloyangia pacifica</name>
    <dbReference type="NCBI Taxonomy" id="311180"/>
    <lineage>
        <taxon>Bacteria</taxon>
        <taxon>Pseudomonadati</taxon>
        <taxon>Pseudomonadota</taxon>
        <taxon>Alphaproteobacteria</taxon>
        <taxon>Rhodobacterales</taxon>
        <taxon>Roseobacteraceae</taxon>
        <taxon>Alloyangia</taxon>
    </lineage>
</organism>
<sequence>MKAKEDPVKDMAGGPFQGSGRGQVKRQSASQQIHEALRLRILSLELAPGQNLSRSEIADYYGVSQTPVRDAMMRLEEEGLLMIFPQSKTEVSKIDVAQARETQFLRMSLEIEVVKRLIEAQDPGLLAPVDDLLAQMQRAFEEGDLQRFAELDRHFHRALFEAAGVAPLWELVTGRSGHIDRLRKLNLPDPGKASEILGYHQRIVAAIRAGKAVEAEAEVRGHLTGTLAKADEISERHPEYF</sequence>
<dbReference type="GO" id="GO:0003677">
    <property type="term" value="F:DNA binding"/>
    <property type="evidence" value="ECO:0007669"/>
    <property type="project" value="UniProtKB-KW"/>
</dbReference>
<dbReference type="RefSeq" id="WP_245696078.1">
    <property type="nucleotide sequence ID" value="NZ_FNCL01000006.1"/>
</dbReference>
<dbReference type="InterPro" id="IPR036388">
    <property type="entry name" value="WH-like_DNA-bd_sf"/>
</dbReference>
<dbReference type="Proteomes" id="UP000199392">
    <property type="component" value="Unassembled WGS sequence"/>
</dbReference>
<gene>
    <name evidence="6" type="ORF">SAMN04488050_106178</name>
</gene>
<evidence type="ECO:0000256" key="1">
    <source>
        <dbReference type="ARBA" id="ARBA00023015"/>
    </source>
</evidence>
<dbReference type="InterPro" id="IPR008920">
    <property type="entry name" value="TF_FadR/GntR_C"/>
</dbReference>
<dbReference type="SMART" id="SM00345">
    <property type="entry name" value="HTH_GNTR"/>
    <property type="match status" value="1"/>
</dbReference>
<keyword evidence="7" id="KW-1185">Reference proteome</keyword>